<reference evidence="3" key="1">
    <citation type="submission" date="2022-11" db="UniProtKB">
        <authorList>
            <consortium name="WormBaseParasite"/>
        </authorList>
    </citation>
    <scope>IDENTIFICATION</scope>
</reference>
<sequence>MRILIISLFSIAVCFASRSTVVQDQFNEDAAFDELSEALLNSADFHPEMKSHKSFWGSSESISGSLFQMLFDYAMAQLKAKLALVTVFAASKGGTVVLNIKNTNAILASWSSNVKLNATDATLLTSAAKSTISMQAQENSAIYTGVMYSSLQTTAENSKVRSVSIKSADLLSFKSCSAFMVTVSSNFTANVVDSKVGIANVTSTVHVTADKVSTIKWWTRIPGYEKNSKGEDYYSSEQLDSASEKYHDDYNHDNNKQNFESSALKYINKVVLKNEKNHILIIDTLIKHIGNF</sequence>
<dbReference type="Proteomes" id="UP000887574">
    <property type="component" value="Unplaced"/>
</dbReference>
<organism evidence="2 3">
    <name type="scientific">Ditylenchus dipsaci</name>
    <dbReference type="NCBI Taxonomy" id="166011"/>
    <lineage>
        <taxon>Eukaryota</taxon>
        <taxon>Metazoa</taxon>
        <taxon>Ecdysozoa</taxon>
        <taxon>Nematoda</taxon>
        <taxon>Chromadorea</taxon>
        <taxon>Rhabditida</taxon>
        <taxon>Tylenchina</taxon>
        <taxon>Tylenchomorpha</taxon>
        <taxon>Sphaerularioidea</taxon>
        <taxon>Anguinidae</taxon>
        <taxon>Anguininae</taxon>
        <taxon>Ditylenchus</taxon>
    </lineage>
</organism>
<protein>
    <submittedName>
        <fullName evidence="3">Uncharacterized protein</fullName>
    </submittedName>
</protein>
<feature type="chain" id="PRO_5037942021" evidence="1">
    <location>
        <begin position="17"/>
        <end position="292"/>
    </location>
</feature>
<keyword evidence="2" id="KW-1185">Reference proteome</keyword>
<name>A0A915EVH3_9BILA</name>
<dbReference type="AlphaFoldDB" id="A0A915EVH3"/>
<evidence type="ECO:0000313" key="2">
    <source>
        <dbReference type="Proteomes" id="UP000887574"/>
    </source>
</evidence>
<dbReference type="WBParaSite" id="jg9962">
    <property type="protein sequence ID" value="jg9962"/>
    <property type="gene ID" value="jg9962"/>
</dbReference>
<feature type="signal peptide" evidence="1">
    <location>
        <begin position="1"/>
        <end position="16"/>
    </location>
</feature>
<evidence type="ECO:0000313" key="3">
    <source>
        <dbReference type="WBParaSite" id="jg9962"/>
    </source>
</evidence>
<proteinExistence type="predicted"/>
<keyword evidence="1" id="KW-0732">Signal</keyword>
<evidence type="ECO:0000256" key="1">
    <source>
        <dbReference type="SAM" id="SignalP"/>
    </source>
</evidence>
<accession>A0A915EVH3</accession>